<organism evidence="1 2">
    <name type="scientific">Heracleum sosnowskyi</name>
    <dbReference type="NCBI Taxonomy" id="360622"/>
    <lineage>
        <taxon>Eukaryota</taxon>
        <taxon>Viridiplantae</taxon>
        <taxon>Streptophyta</taxon>
        <taxon>Embryophyta</taxon>
        <taxon>Tracheophyta</taxon>
        <taxon>Spermatophyta</taxon>
        <taxon>Magnoliopsida</taxon>
        <taxon>eudicotyledons</taxon>
        <taxon>Gunneridae</taxon>
        <taxon>Pentapetalae</taxon>
        <taxon>asterids</taxon>
        <taxon>campanulids</taxon>
        <taxon>Apiales</taxon>
        <taxon>Apiaceae</taxon>
        <taxon>Apioideae</taxon>
        <taxon>apioid superclade</taxon>
        <taxon>Tordylieae</taxon>
        <taxon>Tordyliinae</taxon>
        <taxon>Heracleum</taxon>
    </lineage>
</organism>
<reference evidence="1" key="1">
    <citation type="submission" date="2023-02" db="EMBL/GenBank/DDBJ databases">
        <title>Genome of toxic invasive species Heracleum sosnowskyi carries increased number of genes despite the absence of recent whole-genome duplications.</title>
        <authorList>
            <person name="Schelkunov M."/>
            <person name="Shtratnikova V."/>
            <person name="Makarenko M."/>
            <person name="Klepikova A."/>
            <person name="Omelchenko D."/>
            <person name="Novikova G."/>
            <person name="Obukhova E."/>
            <person name="Bogdanov V."/>
            <person name="Penin A."/>
            <person name="Logacheva M."/>
        </authorList>
    </citation>
    <scope>NUCLEOTIDE SEQUENCE</scope>
    <source>
        <strain evidence="1">Hsosn_3</strain>
        <tissue evidence="1">Leaf</tissue>
    </source>
</reference>
<protein>
    <submittedName>
        <fullName evidence="1">Uncharacterized protein</fullName>
    </submittedName>
</protein>
<accession>A0AAD8MLQ6</accession>
<dbReference type="Proteomes" id="UP001237642">
    <property type="component" value="Unassembled WGS sequence"/>
</dbReference>
<sequence>MNISLIMYAQNYNELTAEWEWNTSLIHGVAQEHAYIIQQLNQRKSDDNLALVVRAVDEDSNEMARYLARYGAEHWTQMVLISEPFGRIAEIWSHDTGLGPIEARFMHVREEDLNRAVMVDEVVDADEVLAEGNAY</sequence>
<dbReference type="EMBL" id="JAUIZM010000006">
    <property type="protein sequence ID" value="KAK1378001.1"/>
    <property type="molecule type" value="Genomic_DNA"/>
</dbReference>
<gene>
    <name evidence="1" type="ORF">POM88_024745</name>
</gene>
<proteinExistence type="predicted"/>
<name>A0AAD8MLQ6_9APIA</name>
<reference evidence="1" key="2">
    <citation type="submission" date="2023-05" db="EMBL/GenBank/DDBJ databases">
        <authorList>
            <person name="Schelkunov M.I."/>
        </authorList>
    </citation>
    <scope>NUCLEOTIDE SEQUENCE</scope>
    <source>
        <strain evidence="1">Hsosn_3</strain>
        <tissue evidence="1">Leaf</tissue>
    </source>
</reference>
<comment type="caution">
    <text evidence="1">The sequence shown here is derived from an EMBL/GenBank/DDBJ whole genome shotgun (WGS) entry which is preliminary data.</text>
</comment>
<dbReference type="AlphaFoldDB" id="A0AAD8MLQ6"/>
<evidence type="ECO:0000313" key="2">
    <source>
        <dbReference type="Proteomes" id="UP001237642"/>
    </source>
</evidence>
<keyword evidence="2" id="KW-1185">Reference proteome</keyword>
<evidence type="ECO:0000313" key="1">
    <source>
        <dbReference type="EMBL" id="KAK1378001.1"/>
    </source>
</evidence>